<feature type="chain" id="PRO_5012042562" evidence="2">
    <location>
        <begin position="27"/>
        <end position="223"/>
    </location>
</feature>
<protein>
    <submittedName>
        <fullName evidence="3">Uncharacterized protein</fullName>
    </submittedName>
</protein>
<evidence type="ECO:0000256" key="2">
    <source>
        <dbReference type="SAM" id="SignalP"/>
    </source>
</evidence>
<comment type="caution">
    <text evidence="3">The sequence shown here is derived from an EMBL/GenBank/DDBJ whole genome shotgun (WGS) entry which is preliminary data.</text>
</comment>
<gene>
    <name evidence="3" type="ORF">CIK59_16315</name>
</gene>
<dbReference type="AlphaFoldDB" id="A0A2A3ZMH0"/>
<dbReference type="RefSeq" id="WP_096146983.1">
    <property type="nucleotide sequence ID" value="NZ_NRHA01000020.1"/>
</dbReference>
<accession>A0A2A3ZMH0</accession>
<dbReference type="Proteomes" id="UP000217881">
    <property type="component" value="Unassembled WGS sequence"/>
</dbReference>
<evidence type="ECO:0000313" key="4">
    <source>
        <dbReference type="Proteomes" id="UP000217881"/>
    </source>
</evidence>
<name>A0A2A3ZMH0_BREAU</name>
<keyword evidence="2" id="KW-0732">Signal</keyword>
<organism evidence="3 4">
    <name type="scientific">Brevibacterium aurantiacum</name>
    <dbReference type="NCBI Taxonomy" id="273384"/>
    <lineage>
        <taxon>Bacteria</taxon>
        <taxon>Bacillati</taxon>
        <taxon>Actinomycetota</taxon>
        <taxon>Actinomycetes</taxon>
        <taxon>Micrococcales</taxon>
        <taxon>Brevibacteriaceae</taxon>
        <taxon>Brevibacterium</taxon>
    </lineage>
</organism>
<reference evidence="3 4" key="1">
    <citation type="journal article" date="2017" name="Elife">
        <title>Extensive horizontal gene transfer in cheese-associated bacteria.</title>
        <authorList>
            <person name="Bonham K.S."/>
            <person name="Wolfe B.E."/>
            <person name="Dutton R.J."/>
        </authorList>
    </citation>
    <scope>NUCLEOTIDE SEQUENCE [LARGE SCALE GENOMIC DNA]</scope>
    <source>
        <strain evidence="3 4">738_8</strain>
    </source>
</reference>
<dbReference type="EMBL" id="NRHA01000020">
    <property type="protein sequence ID" value="PCC52653.1"/>
    <property type="molecule type" value="Genomic_DNA"/>
</dbReference>
<sequence length="223" mass="23683">MKHTSKILAICLSLVLAAGAASPVAAEEEESEVDSVVMAQYEAWAQTVETNALTLSDDFLQTQAASTAEYVDTTVTIGDPVASRSAEAAEEANSRYVKCTARVDNHHYSKGAGGAIYKSRYKCESKGVSTTVKLRVRGLLSLYPASKNGGKAGKAQSRAKSDANITVKANTGFSNPYYTPKTGYNGGRGTGYWNATSTLIINSHPSLSGKRTGSNSKTVWKKI</sequence>
<feature type="region of interest" description="Disordered" evidence="1">
    <location>
        <begin position="204"/>
        <end position="223"/>
    </location>
</feature>
<feature type="signal peptide" evidence="2">
    <location>
        <begin position="1"/>
        <end position="26"/>
    </location>
</feature>
<proteinExistence type="predicted"/>
<evidence type="ECO:0000256" key="1">
    <source>
        <dbReference type="SAM" id="MobiDB-lite"/>
    </source>
</evidence>
<evidence type="ECO:0000313" key="3">
    <source>
        <dbReference type="EMBL" id="PCC52653.1"/>
    </source>
</evidence>